<feature type="transmembrane region" description="Helical" evidence="1">
    <location>
        <begin position="171"/>
        <end position="191"/>
    </location>
</feature>
<name>K4KNX3_SIMAS</name>
<organism evidence="2 3">
    <name type="scientific">Simiduia agarivorans (strain DSM 21679 / JCM 13881 / BCRC 17597 / SA1)</name>
    <dbReference type="NCBI Taxonomy" id="1117647"/>
    <lineage>
        <taxon>Bacteria</taxon>
        <taxon>Pseudomonadati</taxon>
        <taxon>Pseudomonadota</taxon>
        <taxon>Gammaproteobacteria</taxon>
        <taxon>Cellvibrionales</taxon>
        <taxon>Cellvibrionaceae</taxon>
        <taxon>Simiduia</taxon>
    </lineage>
</organism>
<dbReference type="STRING" id="1117647.M5M_18755"/>
<feature type="transmembrane region" description="Helical" evidence="1">
    <location>
        <begin position="77"/>
        <end position="96"/>
    </location>
</feature>
<dbReference type="Proteomes" id="UP000000466">
    <property type="component" value="Chromosome"/>
</dbReference>
<proteinExistence type="predicted"/>
<keyword evidence="1" id="KW-0472">Membrane</keyword>
<dbReference type="EMBL" id="CP003746">
    <property type="protein sequence ID" value="AFV00880.1"/>
    <property type="molecule type" value="Genomic_DNA"/>
</dbReference>
<reference evidence="2 3" key="1">
    <citation type="journal article" date="2013" name="Genome Announc.">
        <title>Complete genome sequence of Simiduia agarivorans SA1(T), a marine bacterium able to degrade a variety of polysaccharides.</title>
        <authorList>
            <person name="Lin S.Y."/>
            <person name="Shieh W.Y."/>
            <person name="Chen J.S."/>
            <person name="Tang S.L."/>
        </authorList>
    </citation>
    <scope>NUCLEOTIDE SEQUENCE [LARGE SCALE GENOMIC DNA]</scope>
    <source>
        <strain evidence="3">DSM 21679 / JCM 13881 / BCRC 17597 / SA1</strain>
    </source>
</reference>
<keyword evidence="3" id="KW-1185">Reference proteome</keyword>
<dbReference type="OrthoDB" id="116789at2"/>
<dbReference type="HOGENOM" id="CLU_885347_0_0_6"/>
<evidence type="ECO:0000256" key="1">
    <source>
        <dbReference type="SAM" id="Phobius"/>
    </source>
</evidence>
<dbReference type="eggNOG" id="ENOG5032TR1">
    <property type="taxonomic scope" value="Bacteria"/>
</dbReference>
<feature type="transmembrane region" description="Helical" evidence="1">
    <location>
        <begin position="280"/>
        <end position="301"/>
    </location>
</feature>
<dbReference type="RefSeq" id="WP_015049030.1">
    <property type="nucleotide sequence ID" value="NC_018868.3"/>
</dbReference>
<keyword evidence="1" id="KW-1133">Transmembrane helix</keyword>
<feature type="transmembrane region" description="Helical" evidence="1">
    <location>
        <begin position="239"/>
        <end position="260"/>
    </location>
</feature>
<dbReference type="KEGG" id="saga:M5M_18755"/>
<accession>K4KNX3</accession>
<feature type="transmembrane region" description="Helical" evidence="1">
    <location>
        <begin position="116"/>
        <end position="138"/>
    </location>
</feature>
<protein>
    <submittedName>
        <fullName evidence="2">Uncharacterized protein</fullName>
    </submittedName>
</protein>
<keyword evidence="1" id="KW-0812">Transmembrane</keyword>
<gene>
    <name evidence="2" type="ordered locus">M5M_18755</name>
</gene>
<evidence type="ECO:0000313" key="2">
    <source>
        <dbReference type="EMBL" id="AFV00880.1"/>
    </source>
</evidence>
<feature type="transmembrane region" description="Helical" evidence="1">
    <location>
        <begin position="206"/>
        <end position="227"/>
    </location>
</feature>
<evidence type="ECO:0000313" key="3">
    <source>
        <dbReference type="Proteomes" id="UP000000466"/>
    </source>
</evidence>
<sequence length="314" mass="35327">MQWIERYLEAARPYLPSDHRDELLSELDANLRDQLDEMDSSDPDAEKRLVTALGHPAIWAQKFNPQPALIGAELMPVYRLAIQWMMAILLVWFASMEVLNTLASTSLQPIASLFRVAANSLEAFVWWFTGITLGFYLMEKPIRQLNLLENWQADALPPIAPHWATVSRSEAAFGMVANLIFAGLVLGLVPFESAISAQWAPGTETLAEGLCLVIGGLALIWSGLHFWHCIRPQWSRYTLTTNMALNTACVLLVAILLWVPETFLPLFSAQRIALEPLVQHIQQALMSVVLIVGAVSVYELVRDWRRNQQLNSPR</sequence>
<dbReference type="AlphaFoldDB" id="K4KNX3"/>